<accession>A0A438G8D1</accession>
<feature type="domain" description="Reverse transcriptase Ty1/copia-type" evidence="2">
    <location>
        <begin position="255"/>
        <end position="302"/>
    </location>
</feature>
<dbReference type="SUPFAM" id="SSF56672">
    <property type="entry name" value="DNA/RNA polymerases"/>
    <property type="match status" value="1"/>
</dbReference>
<reference evidence="3 4" key="1">
    <citation type="journal article" date="2018" name="PLoS Genet.">
        <title>Population sequencing reveals clonal diversity and ancestral inbreeding in the grapevine cultivar Chardonnay.</title>
        <authorList>
            <person name="Roach M.J."/>
            <person name="Johnson D.L."/>
            <person name="Bohlmann J."/>
            <person name="van Vuuren H.J."/>
            <person name="Jones S.J."/>
            <person name="Pretorius I.S."/>
            <person name="Schmidt S.A."/>
            <person name="Borneman A.R."/>
        </authorList>
    </citation>
    <scope>NUCLEOTIDE SEQUENCE [LARGE SCALE GENOMIC DNA]</scope>
    <source>
        <strain evidence="4">cv. Chardonnay</strain>
        <tissue evidence="3">Leaf</tissue>
    </source>
</reference>
<evidence type="ECO:0000256" key="1">
    <source>
        <dbReference type="SAM" id="MobiDB-lite"/>
    </source>
</evidence>
<organism evidence="3 4">
    <name type="scientific">Vitis vinifera</name>
    <name type="common">Grape</name>
    <dbReference type="NCBI Taxonomy" id="29760"/>
    <lineage>
        <taxon>Eukaryota</taxon>
        <taxon>Viridiplantae</taxon>
        <taxon>Streptophyta</taxon>
        <taxon>Embryophyta</taxon>
        <taxon>Tracheophyta</taxon>
        <taxon>Spermatophyta</taxon>
        <taxon>Magnoliopsida</taxon>
        <taxon>eudicotyledons</taxon>
        <taxon>Gunneridae</taxon>
        <taxon>Pentapetalae</taxon>
        <taxon>rosids</taxon>
        <taxon>Vitales</taxon>
        <taxon>Vitaceae</taxon>
        <taxon>Viteae</taxon>
        <taxon>Vitis</taxon>
    </lineage>
</organism>
<feature type="compositionally biased region" description="Basic and acidic residues" evidence="1">
    <location>
        <begin position="15"/>
        <end position="28"/>
    </location>
</feature>
<feature type="region of interest" description="Disordered" evidence="1">
    <location>
        <begin position="1"/>
        <end position="44"/>
    </location>
</feature>
<dbReference type="PANTHER" id="PTHR11439:SF440">
    <property type="entry name" value="INTEGRASE CATALYTIC DOMAIN-CONTAINING PROTEIN"/>
    <property type="match status" value="1"/>
</dbReference>
<dbReference type="InterPro" id="IPR043502">
    <property type="entry name" value="DNA/RNA_pol_sf"/>
</dbReference>
<dbReference type="PANTHER" id="PTHR11439">
    <property type="entry name" value="GAG-POL-RELATED RETROTRANSPOSON"/>
    <property type="match status" value="1"/>
</dbReference>
<dbReference type="Proteomes" id="UP000288805">
    <property type="component" value="Unassembled WGS sequence"/>
</dbReference>
<dbReference type="InterPro" id="IPR013103">
    <property type="entry name" value="RVT_2"/>
</dbReference>
<name>A0A438G8D1_VITVI</name>
<sequence>MCWKIHGKPPAGRNPRPDRNSKAYHSESENNNNQMTTSPFTKSNLASGRTIGSACECEGLYHFDDREVVLDHPSFPYLRPSNPFTLIHSNLWGPSQGENSSEASSWEIPKSPFLVPTLLATSPVSAQISPLPATSSVSTQISPLPATNLVSTQISPSIHFVQSNPTIVPIILIFFCFYLSPFFHRNSKNVQEAFGDPRWKTAVVEEVKALKKKWNMGTCYPTERIYSDLWDRLSGDFCIGGKIEHNSNSSLFGCYDWPLQQLDIKNAFLNGELEEEVYMAVPPGLEQESSNKVCQLKKALYGNDHVEIEALRKILAKEFEVKDLGALRPDIAFAVSTVSQYMHSPYEAHMNVVYKILQYLKGTPGKGLHFGKHDQFKIEAFTDADWVGSIEDRRSTFGYCTFVFGNLITWRSKKQNVVARSSVEAEFRSIAHGVCEVFWIKRVLEELKITIHPSAMMYCDNKATISISHNPVHHD</sequence>
<dbReference type="CDD" id="cd09272">
    <property type="entry name" value="RNase_HI_RT_Ty1"/>
    <property type="match status" value="1"/>
</dbReference>
<dbReference type="EMBL" id="QGNW01000533">
    <property type="protein sequence ID" value="RVW68483.1"/>
    <property type="molecule type" value="Genomic_DNA"/>
</dbReference>
<proteinExistence type="predicted"/>
<protein>
    <submittedName>
        <fullName evidence="3">Retrovirus-related Pol polyprotein from transposon RE1</fullName>
    </submittedName>
</protein>
<comment type="caution">
    <text evidence="3">The sequence shown here is derived from an EMBL/GenBank/DDBJ whole genome shotgun (WGS) entry which is preliminary data.</text>
</comment>
<evidence type="ECO:0000313" key="4">
    <source>
        <dbReference type="Proteomes" id="UP000288805"/>
    </source>
</evidence>
<dbReference type="Pfam" id="PF07727">
    <property type="entry name" value="RVT_2"/>
    <property type="match status" value="1"/>
</dbReference>
<dbReference type="AlphaFoldDB" id="A0A438G8D1"/>
<feature type="compositionally biased region" description="Polar residues" evidence="1">
    <location>
        <begin position="29"/>
        <end position="44"/>
    </location>
</feature>
<gene>
    <name evidence="3" type="primary">RE1_2333</name>
    <name evidence="3" type="ORF">CK203_060192</name>
</gene>
<evidence type="ECO:0000313" key="3">
    <source>
        <dbReference type="EMBL" id="RVW68483.1"/>
    </source>
</evidence>
<evidence type="ECO:0000259" key="2">
    <source>
        <dbReference type="Pfam" id="PF07727"/>
    </source>
</evidence>